<evidence type="ECO:0000259" key="2">
    <source>
        <dbReference type="SMART" id="SM00355"/>
    </source>
</evidence>
<dbReference type="InterPro" id="IPR059009">
    <property type="entry name" value="Znf_C2H2_17_1st"/>
</dbReference>
<dbReference type="SMART" id="SM00355">
    <property type="entry name" value="ZnF_C2H2"/>
    <property type="match status" value="2"/>
</dbReference>
<dbReference type="OMA" id="PYRCPAE"/>
<organism evidence="3 4">
    <name type="scientific">Aureobasidium subglaciale (strain EXF-2481)</name>
    <name type="common">Aureobasidium pullulans var. subglaciale</name>
    <dbReference type="NCBI Taxonomy" id="1043005"/>
    <lineage>
        <taxon>Eukaryota</taxon>
        <taxon>Fungi</taxon>
        <taxon>Dikarya</taxon>
        <taxon>Ascomycota</taxon>
        <taxon>Pezizomycotina</taxon>
        <taxon>Dothideomycetes</taxon>
        <taxon>Dothideomycetidae</taxon>
        <taxon>Dothideales</taxon>
        <taxon>Saccotheciaceae</taxon>
        <taxon>Aureobasidium</taxon>
    </lineage>
</organism>
<dbReference type="RefSeq" id="XP_013349195.1">
    <property type="nucleotide sequence ID" value="XM_013493741.1"/>
</dbReference>
<dbReference type="Pfam" id="PF26177">
    <property type="entry name" value="zf_C2H2_17_1st"/>
    <property type="match status" value="1"/>
</dbReference>
<evidence type="ECO:0000256" key="1">
    <source>
        <dbReference type="SAM" id="MobiDB-lite"/>
    </source>
</evidence>
<feature type="region of interest" description="Disordered" evidence="1">
    <location>
        <begin position="276"/>
        <end position="317"/>
    </location>
</feature>
<protein>
    <recommendedName>
        <fullName evidence="2">C2H2-type domain-containing protein</fullName>
    </recommendedName>
</protein>
<feature type="compositionally biased region" description="Basic and acidic residues" evidence="1">
    <location>
        <begin position="458"/>
        <end position="471"/>
    </location>
</feature>
<feature type="domain" description="C2H2-type" evidence="2">
    <location>
        <begin position="355"/>
        <end position="381"/>
    </location>
</feature>
<dbReference type="STRING" id="1043005.A0A074YX13"/>
<feature type="domain" description="C2H2-type" evidence="2">
    <location>
        <begin position="391"/>
        <end position="421"/>
    </location>
</feature>
<dbReference type="HOGENOM" id="CLU_541816_0_0_1"/>
<dbReference type="InParanoid" id="A0A074YX13"/>
<dbReference type="OrthoDB" id="5062908at2759"/>
<name>A0A074YX13_AURSE</name>
<feature type="region of interest" description="Disordered" evidence="1">
    <location>
        <begin position="425"/>
        <end position="472"/>
    </location>
</feature>
<dbReference type="GeneID" id="25371314"/>
<evidence type="ECO:0000313" key="3">
    <source>
        <dbReference type="EMBL" id="KER00680.1"/>
    </source>
</evidence>
<dbReference type="InterPro" id="IPR059095">
    <property type="entry name" value="Znf_C2H2_17_2nd"/>
</dbReference>
<dbReference type="Gene3D" id="3.30.160.60">
    <property type="entry name" value="Classic Zinc Finger"/>
    <property type="match status" value="1"/>
</dbReference>
<proteinExistence type="predicted"/>
<feature type="compositionally biased region" description="Basic and acidic residues" evidence="1">
    <location>
        <begin position="298"/>
        <end position="309"/>
    </location>
</feature>
<keyword evidence="4" id="KW-1185">Reference proteome</keyword>
<gene>
    <name evidence="3" type="ORF">AUEXF2481DRAFT_75725</name>
</gene>
<sequence>MDHSAYYSSASPETKMEQIPETDIYTPSGWTDGMFMAPAAPFSPVMSDTDQSTYTLPASDASFTSLGPSMSHEVSSIDSYQPNVWAPEQSTYNFFAEPAMADIEMFAFPAQSMDVPQPTFNTWYPVPEISAEAYFPTNAPGQNFAGMIPQTAGFVGNQMTMIPSTGHNNTIPRAGHVRVDSLYAQACPQDVAVSHNRIVSDAHIQDAAGPRRMTVPVTLNEPVQVVPMPKMDPDVPYGAPIQQYRTGFINGSSMPFNGQPCAQILGSNVSVSSVGSVAPSGYEDVPGSPASSTATTRTKAEDHDGRARTDPLYSTRPGRDGSYHCPFLASEGCQHKATKLKCNYDKYIDSHIKPFRCKHHNCNNNRFSSTACLLRHEREAHGLHGHGNKPFLCEFKDCDRSGPDNGFPRAYNLLDHMKRVHGYRPEKVSKTPPASNAGRNAGKSRDKVNKRKTMGEVVDQRRASTVKKETASPRLAQKLTVDSRTAHWQAQVNIMQRRSRQFG</sequence>
<dbReference type="Pfam" id="PF26176">
    <property type="entry name" value="zf_C2H2_17_2"/>
    <property type="match status" value="1"/>
</dbReference>
<reference evidence="3 4" key="1">
    <citation type="journal article" date="2014" name="BMC Genomics">
        <title>Genome sequencing of four Aureobasidium pullulans varieties: biotechnological potential, stress tolerance, and description of new species.</title>
        <authorList>
            <person name="Gostin Ar C."/>
            <person name="Ohm R.A."/>
            <person name="Kogej T."/>
            <person name="Sonjak S."/>
            <person name="Turk M."/>
            <person name="Zajc J."/>
            <person name="Zalar P."/>
            <person name="Grube M."/>
            <person name="Sun H."/>
            <person name="Han J."/>
            <person name="Sharma A."/>
            <person name="Chiniquy J."/>
            <person name="Ngan C.Y."/>
            <person name="Lipzen A."/>
            <person name="Barry K."/>
            <person name="Grigoriev I.V."/>
            <person name="Gunde-Cimerman N."/>
        </authorList>
    </citation>
    <scope>NUCLEOTIDE SEQUENCE [LARGE SCALE GENOMIC DNA]</scope>
    <source>
        <strain evidence="3 4">EXF-2481</strain>
    </source>
</reference>
<dbReference type="EMBL" id="KL584749">
    <property type="protein sequence ID" value="KER00680.1"/>
    <property type="molecule type" value="Genomic_DNA"/>
</dbReference>
<dbReference type="AlphaFoldDB" id="A0A074YX13"/>
<dbReference type="InterPro" id="IPR013087">
    <property type="entry name" value="Znf_C2H2_type"/>
</dbReference>
<dbReference type="Proteomes" id="UP000030641">
    <property type="component" value="Unassembled WGS sequence"/>
</dbReference>
<evidence type="ECO:0000313" key="4">
    <source>
        <dbReference type="Proteomes" id="UP000030641"/>
    </source>
</evidence>
<accession>A0A074YX13</accession>